<proteinExistence type="predicted"/>
<dbReference type="EMBL" id="JANWGH010000002">
    <property type="protein sequence ID" value="MCS5490895.1"/>
    <property type="molecule type" value="Genomic_DNA"/>
</dbReference>
<evidence type="ECO:0000313" key="6">
    <source>
        <dbReference type="Proteomes" id="UP001206788"/>
    </source>
</evidence>
<keyword evidence="6" id="KW-1185">Reference proteome</keyword>
<comment type="caution">
    <text evidence="5">The sequence shown here is derived from an EMBL/GenBank/DDBJ whole genome shotgun (WGS) entry which is preliminary data.</text>
</comment>
<gene>
    <name evidence="5" type="ORF">NY014_10655</name>
</gene>
<dbReference type="InterPro" id="IPR009057">
    <property type="entry name" value="Homeodomain-like_sf"/>
</dbReference>
<sequence length="273" mass="32156">MKFIGNNNQYLEISALNAINSQLIKNSSPSDLLVLWFLEDDNQLIIDNIDYTFNSNDLVFLTEFHKIGVKKFTKAKLLRWNKYFYCIINHDSEVGCKGILFYGAVGLPSIHLSQQNLDVFSTVWKMLEQEMVSKDSLQEEMLQMMLKRILILCTRIYKEQNDSWKTNTRNIDIIREYHFLVEQHFKEKHSVAEYADLLHKSPKSLSNLFKKLGSKTPLQFIKDRKMLEARRLLTYTDMTVSEIGYEIGFSDIQSFSRFFKNEEGMSPIDFRKR</sequence>
<organism evidence="5 6">
    <name type="scientific">Algoriphagus limi</name>
    <dbReference type="NCBI Taxonomy" id="2975273"/>
    <lineage>
        <taxon>Bacteria</taxon>
        <taxon>Pseudomonadati</taxon>
        <taxon>Bacteroidota</taxon>
        <taxon>Cytophagia</taxon>
        <taxon>Cytophagales</taxon>
        <taxon>Cyclobacteriaceae</taxon>
        <taxon>Algoriphagus</taxon>
    </lineage>
</organism>
<evidence type="ECO:0000256" key="1">
    <source>
        <dbReference type="ARBA" id="ARBA00023015"/>
    </source>
</evidence>
<reference evidence="5 6" key="1">
    <citation type="submission" date="2022-08" db="EMBL/GenBank/DDBJ databases">
        <title>Algoriphagus sp. CAU 1643 isolated from mud.</title>
        <authorList>
            <person name="Kim W."/>
        </authorList>
    </citation>
    <scope>NUCLEOTIDE SEQUENCE [LARGE SCALE GENOMIC DNA]</scope>
    <source>
        <strain evidence="5 6">CAU 1643</strain>
    </source>
</reference>
<keyword evidence="3" id="KW-0804">Transcription</keyword>
<dbReference type="InterPro" id="IPR018062">
    <property type="entry name" value="HTH_AraC-typ_CS"/>
</dbReference>
<accession>A0ABT2G6K0</accession>
<keyword evidence="1" id="KW-0805">Transcription regulation</keyword>
<dbReference type="InterPro" id="IPR018060">
    <property type="entry name" value="HTH_AraC"/>
</dbReference>
<dbReference type="RefSeq" id="WP_259414570.1">
    <property type="nucleotide sequence ID" value="NZ_JANWGH010000002.1"/>
</dbReference>
<dbReference type="Proteomes" id="UP001206788">
    <property type="component" value="Unassembled WGS sequence"/>
</dbReference>
<evidence type="ECO:0000259" key="4">
    <source>
        <dbReference type="PROSITE" id="PS01124"/>
    </source>
</evidence>
<evidence type="ECO:0000256" key="2">
    <source>
        <dbReference type="ARBA" id="ARBA00023125"/>
    </source>
</evidence>
<dbReference type="InterPro" id="IPR020449">
    <property type="entry name" value="Tscrpt_reg_AraC-type_HTH"/>
</dbReference>
<evidence type="ECO:0000256" key="3">
    <source>
        <dbReference type="ARBA" id="ARBA00023163"/>
    </source>
</evidence>
<keyword evidence="2" id="KW-0238">DNA-binding</keyword>
<dbReference type="PANTHER" id="PTHR43280">
    <property type="entry name" value="ARAC-FAMILY TRANSCRIPTIONAL REGULATOR"/>
    <property type="match status" value="1"/>
</dbReference>
<dbReference type="PROSITE" id="PS01124">
    <property type="entry name" value="HTH_ARAC_FAMILY_2"/>
    <property type="match status" value="1"/>
</dbReference>
<dbReference type="PROSITE" id="PS00041">
    <property type="entry name" value="HTH_ARAC_FAMILY_1"/>
    <property type="match status" value="1"/>
</dbReference>
<protein>
    <submittedName>
        <fullName evidence="5">AraC family transcriptional regulator</fullName>
    </submittedName>
</protein>
<name>A0ABT2G6K0_9BACT</name>
<dbReference type="SMART" id="SM00342">
    <property type="entry name" value="HTH_ARAC"/>
    <property type="match status" value="1"/>
</dbReference>
<feature type="domain" description="HTH araC/xylS-type" evidence="4">
    <location>
        <begin position="175"/>
        <end position="273"/>
    </location>
</feature>
<dbReference type="SUPFAM" id="SSF46689">
    <property type="entry name" value="Homeodomain-like"/>
    <property type="match status" value="1"/>
</dbReference>
<dbReference type="Gene3D" id="1.10.10.60">
    <property type="entry name" value="Homeodomain-like"/>
    <property type="match status" value="1"/>
</dbReference>
<dbReference type="PRINTS" id="PR00032">
    <property type="entry name" value="HTHARAC"/>
</dbReference>
<evidence type="ECO:0000313" key="5">
    <source>
        <dbReference type="EMBL" id="MCS5490895.1"/>
    </source>
</evidence>
<dbReference type="Pfam" id="PF12833">
    <property type="entry name" value="HTH_18"/>
    <property type="match status" value="1"/>
</dbReference>
<dbReference type="PANTHER" id="PTHR43280:SF32">
    <property type="entry name" value="TRANSCRIPTIONAL REGULATORY PROTEIN"/>
    <property type="match status" value="1"/>
</dbReference>